<evidence type="ECO:0000256" key="7">
    <source>
        <dbReference type="ARBA" id="ARBA00023008"/>
    </source>
</evidence>
<evidence type="ECO:0000256" key="5">
    <source>
        <dbReference type="ARBA" id="ARBA00022729"/>
    </source>
</evidence>
<evidence type="ECO:0000256" key="9">
    <source>
        <dbReference type="SAM" id="Phobius"/>
    </source>
</evidence>
<accession>A0A132PKL5</accession>
<dbReference type="InterPro" id="IPR014755">
    <property type="entry name" value="Cu-Rt/internalin_Ig-like"/>
</dbReference>
<keyword evidence="14" id="KW-1185">Reference proteome</keyword>
<feature type="domain" description="Copper resistance protein D" evidence="12">
    <location>
        <begin position="303"/>
        <end position="393"/>
    </location>
</feature>
<keyword evidence="2" id="KW-1003">Cell membrane</keyword>
<feature type="transmembrane region" description="Helical" evidence="9">
    <location>
        <begin position="174"/>
        <end position="195"/>
    </location>
</feature>
<dbReference type="Gene3D" id="2.60.40.1220">
    <property type="match status" value="1"/>
</dbReference>
<evidence type="ECO:0000256" key="2">
    <source>
        <dbReference type="ARBA" id="ARBA00022475"/>
    </source>
</evidence>
<evidence type="ECO:0000259" key="11">
    <source>
        <dbReference type="Pfam" id="PF04234"/>
    </source>
</evidence>
<proteinExistence type="predicted"/>
<reference evidence="13 14" key="1">
    <citation type="submission" date="2015-07" db="EMBL/GenBank/DDBJ databases">
        <title>A draft genome sequence of Mycobacterium wolinskyi.</title>
        <authorList>
            <person name="de Man T.J."/>
            <person name="Perry K.A."/>
            <person name="Coulliette A.D."/>
            <person name="Jensen B."/>
            <person name="Toney N.C."/>
            <person name="Limbago B.M."/>
            <person name="Noble-Wang J."/>
        </authorList>
    </citation>
    <scope>NUCLEOTIDE SEQUENCE [LARGE SCALE GENOMIC DNA]</scope>
    <source>
        <strain evidence="13 14">CDC_01</strain>
    </source>
</reference>
<evidence type="ECO:0000256" key="6">
    <source>
        <dbReference type="ARBA" id="ARBA00022989"/>
    </source>
</evidence>
<evidence type="ECO:0000259" key="12">
    <source>
        <dbReference type="Pfam" id="PF05425"/>
    </source>
</evidence>
<feature type="signal peptide" evidence="10">
    <location>
        <begin position="1"/>
        <end position="20"/>
    </location>
</feature>
<dbReference type="InterPro" id="IPR014756">
    <property type="entry name" value="Ig_E-set"/>
</dbReference>
<dbReference type="GO" id="GO:0046688">
    <property type="term" value="P:response to copper ion"/>
    <property type="evidence" value="ECO:0007669"/>
    <property type="project" value="InterPro"/>
</dbReference>
<dbReference type="PATRIC" id="fig|59750.3.peg.1041"/>
<dbReference type="STRING" id="59750.AWC31_12560"/>
<feature type="transmembrane region" description="Helical" evidence="9">
    <location>
        <begin position="273"/>
        <end position="297"/>
    </location>
</feature>
<feature type="transmembrane region" description="Helical" evidence="9">
    <location>
        <begin position="215"/>
        <end position="232"/>
    </location>
</feature>
<evidence type="ECO:0000256" key="3">
    <source>
        <dbReference type="ARBA" id="ARBA00022692"/>
    </source>
</evidence>
<feature type="transmembrane region" description="Helical" evidence="9">
    <location>
        <begin position="374"/>
        <end position="393"/>
    </location>
</feature>
<dbReference type="AlphaFoldDB" id="A0A132PKL5"/>
<keyword evidence="8 9" id="KW-0472">Membrane</keyword>
<dbReference type="InterPro" id="IPR032694">
    <property type="entry name" value="CopC/D"/>
</dbReference>
<evidence type="ECO:0000313" key="14">
    <source>
        <dbReference type="Proteomes" id="UP000070612"/>
    </source>
</evidence>
<dbReference type="PANTHER" id="PTHR34820">
    <property type="entry name" value="INNER MEMBRANE PROTEIN YEBZ"/>
    <property type="match status" value="1"/>
</dbReference>
<dbReference type="Pfam" id="PF05425">
    <property type="entry name" value="CopD"/>
    <property type="match status" value="1"/>
</dbReference>
<dbReference type="InterPro" id="IPR008457">
    <property type="entry name" value="Cu-R_CopD_dom"/>
</dbReference>
<dbReference type="SUPFAM" id="SSF81296">
    <property type="entry name" value="E set domains"/>
    <property type="match status" value="1"/>
</dbReference>
<comment type="caution">
    <text evidence="13">The sequence shown here is derived from an EMBL/GenBank/DDBJ whole genome shotgun (WGS) entry which is preliminary data.</text>
</comment>
<keyword evidence="4" id="KW-0479">Metal-binding</keyword>
<feature type="domain" description="CopC" evidence="11">
    <location>
        <begin position="19"/>
        <end position="114"/>
    </location>
</feature>
<keyword evidence="7" id="KW-0186">Copper</keyword>
<keyword evidence="6 9" id="KW-1133">Transmembrane helix</keyword>
<evidence type="ECO:0000256" key="1">
    <source>
        <dbReference type="ARBA" id="ARBA00004651"/>
    </source>
</evidence>
<dbReference type="EMBL" id="LGTW01000011">
    <property type="protein sequence ID" value="KWX22889.1"/>
    <property type="molecule type" value="Genomic_DNA"/>
</dbReference>
<dbReference type="InterPro" id="IPR007348">
    <property type="entry name" value="CopC_dom"/>
</dbReference>
<protein>
    <submittedName>
        <fullName evidence="13">Uncharacterized protein</fullName>
    </submittedName>
</protein>
<evidence type="ECO:0000256" key="10">
    <source>
        <dbReference type="SAM" id="SignalP"/>
    </source>
</evidence>
<dbReference type="Proteomes" id="UP000070612">
    <property type="component" value="Unassembled WGS sequence"/>
</dbReference>
<dbReference type="RefSeq" id="WP_067851359.1">
    <property type="nucleotide sequence ID" value="NZ_LGTW01000011.1"/>
</dbReference>
<feature type="transmembrane region" description="Helical" evidence="9">
    <location>
        <begin position="309"/>
        <end position="328"/>
    </location>
</feature>
<dbReference type="PANTHER" id="PTHR34820:SF4">
    <property type="entry name" value="INNER MEMBRANE PROTEIN YEBZ"/>
    <property type="match status" value="1"/>
</dbReference>
<name>A0A132PKL5_9MYCO</name>
<dbReference type="GO" id="GO:0006825">
    <property type="term" value="P:copper ion transport"/>
    <property type="evidence" value="ECO:0007669"/>
    <property type="project" value="InterPro"/>
</dbReference>
<evidence type="ECO:0000313" key="13">
    <source>
        <dbReference type="EMBL" id="KWX22889.1"/>
    </source>
</evidence>
<gene>
    <name evidence="13" type="ORF">AFM11_18535</name>
</gene>
<feature type="transmembrane region" description="Helical" evidence="9">
    <location>
        <begin position="142"/>
        <end position="162"/>
    </location>
</feature>
<dbReference type="GO" id="GO:0042597">
    <property type="term" value="C:periplasmic space"/>
    <property type="evidence" value="ECO:0007669"/>
    <property type="project" value="InterPro"/>
</dbReference>
<evidence type="ECO:0000256" key="4">
    <source>
        <dbReference type="ARBA" id="ARBA00022723"/>
    </source>
</evidence>
<dbReference type="Pfam" id="PF04234">
    <property type="entry name" value="CopC"/>
    <property type="match status" value="1"/>
</dbReference>
<dbReference type="GO" id="GO:0005507">
    <property type="term" value="F:copper ion binding"/>
    <property type="evidence" value="ECO:0007669"/>
    <property type="project" value="InterPro"/>
</dbReference>
<organism evidence="13 14">
    <name type="scientific">Mycolicibacterium wolinskyi</name>
    <dbReference type="NCBI Taxonomy" id="59750"/>
    <lineage>
        <taxon>Bacteria</taxon>
        <taxon>Bacillati</taxon>
        <taxon>Actinomycetota</taxon>
        <taxon>Actinomycetes</taxon>
        <taxon>Mycobacteriales</taxon>
        <taxon>Mycobacteriaceae</taxon>
        <taxon>Mycolicibacterium</taxon>
    </lineage>
</organism>
<comment type="subcellular location">
    <subcellularLocation>
        <location evidence="1">Cell membrane</location>
        <topology evidence="1">Multi-pass membrane protein</topology>
    </subcellularLocation>
</comment>
<keyword evidence="5 10" id="KW-0732">Signal</keyword>
<evidence type="ECO:0000256" key="8">
    <source>
        <dbReference type="ARBA" id="ARBA00023136"/>
    </source>
</evidence>
<feature type="transmembrane region" description="Helical" evidence="9">
    <location>
        <begin position="244"/>
        <end position="261"/>
    </location>
</feature>
<feature type="transmembrane region" description="Helical" evidence="9">
    <location>
        <begin position="340"/>
        <end position="362"/>
    </location>
</feature>
<feature type="chain" id="PRO_5007453374" evidence="10">
    <location>
        <begin position="21"/>
        <end position="512"/>
    </location>
</feature>
<dbReference type="GO" id="GO:0005886">
    <property type="term" value="C:plasma membrane"/>
    <property type="evidence" value="ECO:0007669"/>
    <property type="project" value="UniProtKB-SubCell"/>
</dbReference>
<sequence length="512" mass="53482">MMAVLTAGSLWAAAPAAAHATVVASTPADGARLDASPAVLSFDLNEPVSLVDGSTQLIDVDGTHYPLAGQRLEGGRQRIVLQPAETLPDGAYLATARVVSADTHVVSLSIRFTVGSVTEQGHWTDVVGQSAVDRVVLLPIKILVYLGTVASAGLLLASRWSWPETVGTPRFRTVYRAGAGLLIAGLLGRFTVLVAEQAGGVAAVSWSAITTIARTPFGIALAMAAALSMATFLRPPARRRDAEVIGLSQAAAAIVAVTLGGHGGSTNLWPLPFVATLLHVYGVAVWLGGVTVIALVHKAVPHLARWHRVVVGHLVLAVGAGLVLAVLQVRPFAALFSTSYGITLLAKAGLVAAAIGAGYAAFRALRAHPRHRTRAVIVETTLALLIVGVTSSLSSLTPARESYTTNIATRLDFGGSDTLDVNIDTVRRGAQVVTVRRPDPGSADVEVGVEFSSAQANVARLPVELVQDRSPDGAVVWRSDGLIVPASGRWKVTVRFDNGRGPRLASFLYEVL</sequence>
<keyword evidence="3 9" id="KW-0812">Transmembrane</keyword>